<evidence type="ECO:0000256" key="3">
    <source>
        <dbReference type="ARBA" id="ARBA00022692"/>
    </source>
</evidence>
<keyword evidence="10" id="KW-0813">Transport</keyword>
<evidence type="ECO:0000256" key="8">
    <source>
        <dbReference type="ARBA" id="ARBA00035585"/>
    </source>
</evidence>
<evidence type="ECO:0000256" key="10">
    <source>
        <dbReference type="HAMAP-Rule" id="MF_00454"/>
    </source>
</evidence>
<dbReference type="GO" id="GO:0046872">
    <property type="term" value="F:metal ion binding"/>
    <property type="evidence" value="ECO:0007669"/>
    <property type="project" value="UniProtKB-KW"/>
</dbReference>
<feature type="transmembrane region" description="Helical" evidence="10">
    <location>
        <begin position="34"/>
        <end position="54"/>
    </location>
</feature>
<keyword evidence="2 10" id="KW-1003">Cell membrane</keyword>
<evidence type="ECO:0000313" key="11">
    <source>
        <dbReference type="EMBL" id="SEB20587.1"/>
    </source>
</evidence>
<evidence type="ECO:0000256" key="9">
    <source>
        <dbReference type="ARBA" id="ARBA00049940"/>
    </source>
</evidence>
<comment type="similarity">
    <text evidence="7 10">Belongs to the fluoride channel Fluc/FEX (TC 1.A.43) family.</text>
</comment>
<dbReference type="Proteomes" id="UP000198584">
    <property type="component" value="Unassembled WGS sequence"/>
</dbReference>
<comment type="subcellular location">
    <subcellularLocation>
        <location evidence="1 10">Cell membrane</location>
        <topology evidence="1 10">Multi-pass membrane protein</topology>
    </subcellularLocation>
</comment>
<keyword evidence="12" id="KW-1185">Reference proteome</keyword>
<comment type="activity regulation">
    <text evidence="10">Na(+) is not transported, but it plays an essential structural role and its presence is essential for fluoride channel function.</text>
</comment>
<feature type="transmembrane region" description="Helical" evidence="10">
    <location>
        <begin position="61"/>
        <end position="81"/>
    </location>
</feature>
<dbReference type="GO" id="GO:0005886">
    <property type="term" value="C:plasma membrane"/>
    <property type="evidence" value="ECO:0007669"/>
    <property type="project" value="UniProtKB-SubCell"/>
</dbReference>
<accession>A0A1H4HFD7</accession>
<comment type="catalytic activity">
    <reaction evidence="8">
        <text>fluoride(in) = fluoride(out)</text>
        <dbReference type="Rhea" id="RHEA:76159"/>
        <dbReference type="ChEBI" id="CHEBI:17051"/>
    </reaction>
    <physiologicalReaction direction="left-to-right" evidence="8">
        <dbReference type="Rhea" id="RHEA:76160"/>
    </physiologicalReaction>
</comment>
<evidence type="ECO:0000313" key="12">
    <source>
        <dbReference type="Proteomes" id="UP000198584"/>
    </source>
</evidence>
<gene>
    <name evidence="10" type="primary">fluC</name>
    <name evidence="10" type="synonym">crcB</name>
    <name evidence="11" type="ORF">SAMN05421743_12826</name>
</gene>
<evidence type="ECO:0000256" key="7">
    <source>
        <dbReference type="ARBA" id="ARBA00035120"/>
    </source>
</evidence>
<dbReference type="GO" id="GO:0062054">
    <property type="term" value="F:fluoride channel activity"/>
    <property type="evidence" value="ECO:0007669"/>
    <property type="project" value="UniProtKB-UniRule"/>
</dbReference>
<name>A0A1H4HFD7_9BACI</name>
<keyword evidence="4 10" id="KW-1133">Transmembrane helix</keyword>
<dbReference type="RefSeq" id="WP_093046890.1">
    <property type="nucleotide sequence ID" value="NZ_FNQR01000028.1"/>
</dbReference>
<organism evidence="11 12">
    <name type="scientific">Thalassobacillus cyri</name>
    <dbReference type="NCBI Taxonomy" id="571932"/>
    <lineage>
        <taxon>Bacteria</taxon>
        <taxon>Bacillati</taxon>
        <taxon>Bacillota</taxon>
        <taxon>Bacilli</taxon>
        <taxon>Bacillales</taxon>
        <taxon>Bacillaceae</taxon>
        <taxon>Thalassobacillus</taxon>
    </lineage>
</organism>
<dbReference type="AlphaFoldDB" id="A0A1H4HFD7"/>
<keyword evidence="10" id="KW-0406">Ion transport</keyword>
<dbReference type="InterPro" id="IPR003691">
    <property type="entry name" value="FluC"/>
</dbReference>
<evidence type="ECO:0000256" key="5">
    <source>
        <dbReference type="ARBA" id="ARBA00023136"/>
    </source>
</evidence>
<evidence type="ECO:0000256" key="2">
    <source>
        <dbReference type="ARBA" id="ARBA00022475"/>
    </source>
</evidence>
<dbReference type="PANTHER" id="PTHR28259">
    <property type="entry name" value="FLUORIDE EXPORT PROTEIN 1-RELATED"/>
    <property type="match status" value="1"/>
</dbReference>
<dbReference type="OrthoDB" id="9815830at2"/>
<evidence type="ECO:0000256" key="6">
    <source>
        <dbReference type="ARBA" id="ARBA00023303"/>
    </source>
</evidence>
<feature type="transmembrane region" description="Helical" evidence="10">
    <location>
        <begin position="5"/>
        <end position="22"/>
    </location>
</feature>
<keyword evidence="6 10" id="KW-0407">Ion channel</keyword>
<keyword evidence="10" id="KW-0915">Sodium</keyword>
<keyword evidence="10" id="KW-0479">Metal-binding</keyword>
<protein>
    <recommendedName>
        <fullName evidence="10">Fluoride-specific ion channel FluC</fullName>
    </recommendedName>
</protein>
<comment type="function">
    <text evidence="9 10">Fluoride-specific ion channel. Important for reducing fluoride concentration in the cell, thus reducing its toxicity.</text>
</comment>
<dbReference type="EMBL" id="FNQR01000028">
    <property type="protein sequence ID" value="SEB20587.1"/>
    <property type="molecule type" value="Genomic_DNA"/>
</dbReference>
<evidence type="ECO:0000256" key="1">
    <source>
        <dbReference type="ARBA" id="ARBA00004651"/>
    </source>
</evidence>
<dbReference type="STRING" id="571932.SAMN05421743_12826"/>
<sequence>MYKNLIAIGIGGALGTLCRYFINLQTLSTGLPIGTVIENLIGSMLLGLFTGWVLHKKTKEWFSAGIGVGFCGGFTTMSTLAADTISLNGQVSFIASIIYLVVSIFGGIVLAFGGLVLGAKWSARWNGR</sequence>
<evidence type="ECO:0000256" key="4">
    <source>
        <dbReference type="ARBA" id="ARBA00022989"/>
    </source>
</evidence>
<feature type="binding site" evidence="10">
    <location>
        <position position="72"/>
    </location>
    <ligand>
        <name>Na(+)</name>
        <dbReference type="ChEBI" id="CHEBI:29101"/>
        <note>structural</note>
    </ligand>
</feature>
<reference evidence="11 12" key="1">
    <citation type="submission" date="2016-10" db="EMBL/GenBank/DDBJ databases">
        <authorList>
            <person name="de Groot N.N."/>
        </authorList>
    </citation>
    <scope>NUCLEOTIDE SEQUENCE [LARGE SCALE GENOMIC DNA]</scope>
    <source>
        <strain evidence="11 12">CCM7597</strain>
    </source>
</reference>
<feature type="binding site" evidence="10">
    <location>
        <position position="75"/>
    </location>
    <ligand>
        <name>Na(+)</name>
        <dbReference type="ChEBI" id="CHEBI:29101"/>
        <note>structural</note>
    </ligand>
</feature>
<dbReference type="PANTHER" id="PTHR28259:SF1">
    <property type="entry name" value="FLUORIDE EXPORT PROTEIN 1-RELATED"/>
    <property type="match status" value="1"/>
</dbReference>
<keyword evidence="5 10" id="KW-0472">Membrane</keyword>
<keyword evidence="3 10" id="KW-0812">Transmembrane</keyword>
<dbReference type="Pfam" id="PF02537">
    <property type="entry name" value="CRCB"/>
    <property type="match status" value="1"/>
</dbReference>
<dbReference type="HAMAP" id="MF_00454">
    <property type="entry name" value="FluC"/>
    <property type="match status" value="1"/>
</dbReference>
<proteinExistence type="inferred from homology"/>
<feature type="transmembrane region" description="Helical" evidence="10">
    <location>
        <begin position="93"/>
        <end position="119"/>
    </location>
</feature>
<dbReference type="GO" id="GO:0140114">
    <property type="term" value="P:cellular detoxification of fluoride"/>
    <property type="evidence" value="ECO:0007669"/>
    <property type="project" value="UniProtKB-UniRule"/>
</dbReference>